<proteinExistence type="inferred from homology"/>
<comment type="similarity">
    <text evidence="8">Belongs to the binding-protein-dependent transport system permease family.</text>
</comment>
<feature type="domain" description="ABC transmembrane type-1" evidence="9">
    <location>
        <begin position="67"/>
        <end position="255"/>
    </location>
</feature>
<feature type="transmembrane region" description="Helical" evidence="8">
    <location>
        <begin position="187"/>
        <end position="214"/>
    </location>
</feature>
<keyword evidence="7 8" id="KW-0472">Membrane</keyword>
<dbReference type="Proteomes" id="UP000464178">
    <property type="component" value="Chromosome"/>
</dbReference>
<evidence type="ECO:0000256" key="5">
    <source>
        <dbReference type="ARBA" id="ARBA00022692"/>
    </source>
</evidence>
<keyword evidence="2 8" id="KW-0813">Transport</keyword>
<evidence type="ECO:0000259" key="9">
    <source>
        <dbReference type="PROSITE" id="PS50928"/>
    </source>
</evidence>
<dbReference type="InterPro" id="IPR035906">
    <property type="entry name" value="MetI-like_sf"/>
</dbReference>
<feature type="transmembrane region" description="Helical" evidence="8">
    <location>
        <begin position="73"/>
        <end position="95"/>
    </location>
</feature>
<dbReference type="Gene3D" id="1.10.3720.10">
    <property type="entry name" value="MetI-like"/>
    <property type="match status" value="1"/>
</dbReference>
<dbReference type="PROSITE" id="PS50928">
    <property type="entry name" value="ABC_TM1"/>
    <property type="match status" value="1"/>
</dbReference>
<dbReference type="PANTHER" id="PTHR43357:SF4">
    <property type="entry name" value="INNER MEMBRANE ABC TRANSPORTER PERMEASE PROTEIN YDCV"/>
    <property type="match status" value="1"/>
</dbReference>
<feature type="transmembrane region" description="Helical" evidence="8">
    <location>
        <begin position="12"/>
        <end position="36"/>
    </location>
</feature>
<keyword evidence="4" id="KW-0997">Cell inner membrane</keyword>
<dbReference type="CDD" id="cd06261">
    <property type="entry name" value="TM_PBP2"/>
    <property type="match status" value="1"/>
</dbReference>
<feature type="transmembrane region" description="Helical" evidence="8">
    <location>
        <begin position="107"/>
        <end position="129"/>
    </location>
</feature>
<dbReference type="PANTHER" id="PTHR43357">
    <property type="entry name" value="INNER MEMBRANE ABC TRANSPORTER PERMEASE PROTEIN YDCV"/>
    <property type="match status" value="1"/>
</dbReference>
<evidence type="ECO:0000256" key="4">
    <source>
        <dbReference type="ARBA" id="ARBA00022519"/>
    </source>
</evidence>
<evidence type="ECO:0000256" key="2">
    <source>
        <dbReference type="ARBA" id="ARBA00022448"/>
    </source>
</evidence>
<evidence type="ECO:0000256" key="1">
    <source>
        <dbReference type="ARBA" id="ARBA00004429"/>
    </source>
</evidence>
<feature type="transmembrane region" description="Helical" evidence="8">
    <location>
        <begin position="234"/>
        <end position="256"/>
    </location>
</feature>
<dbReference type="KEGG" id="gms:SOIL9_67260"/>
<evidence type="ECO:0000256" key="7">
    <source>
        <dbReference type="ARBA" id="ARBA00023136"/>
    </source>
</evidence>
<evidence type="ECO:0000256" key="3">
    <source>
        <dbReference type="ARBA" id="ARBA00022475"/>
    </source>
</evidence>
<protein>
    <recommendedName>
        <fullName evidence="9">ABC transmembrane type-1 domain-containing protein</fullName>
    </recommendedName>
</protein>
<evidence type="ECO:0000313" key="11">
    <source>
        <dbReference type="Proteomes" id="UP000464178"/>
    </source>
</evidence>
<organism evidence="10 11">
    <name type="scientific">Gemmata massiliana</name>
    <dbReference type="NCBI Taxonomy" id="1210884"/>
    <lineage>
        <taxon>Bacteria</taxon>
        <taxon>Pseudomonadati</taxon>
        <taxon>Planctomycetota</taxon>
        <taxon>Planctomycetia</taxon>
        <taxon>Gemmatales</taxon>
        <taxon>Gemmataceae</taxon>
        <taxon>Gemmata</taxon>
    </lineage>
</organism>
<dbReference type="GO" id="GO:0055085">
    <property type="term" value="P:transmembrane transport"/>
    <property type="evidence" value="ECO:0007669"/>
    <property type="project" value="InterPro"/>
</dbReference>
<keyword evidence="6 8" id="KW-1133">Transmembrane helix</keyword>
<keyword evidence="5 8" id="KW-0812">Transmembrane</keyword>
<comment type="subcellular location">
    <subcellularLocation>
        <location evidence="1">Cell inner membrane</location>
        <topology evidence="1">Multi-pass membrane protein</topology>
    </subcellularLocation>
    <subcellularLocation>
        <location evidence="8">Cell membrane</location>
        <topology evidence="8">Multi-pass membrane protein</topology>
    </subcellularLocation>
</comment>
<keyword evidence="11" id="KW-1185">Reference proteome</keyword>
<dbReference type="InterPro" id="IPR000515">
    <property type="entry name" value="MetI-like"/>
</dbReference>
<gene>
    <name evidence="10" type="ORF">SOIL9_67260</name>
</gene>
<dbReference type="EMBL" id="LR593886">
    <property type="protein sequence ID" value="VTR90988.1"/>
    <property type="molecule type" value="Genomic_DNA"/>
</dbReference>
<evidence type="ECO:0000313" key="10">
    <source>
        <dbReference type="EMBL" id="VTR90988.1"/>
    </source>
</evidence>
<reference evidence="10 11" key="1">
    <citation type="submission" date="2019-05" db="EMBL/GenBank/DDBJ databases">
        <authorList>
            <consortium name="Science for Life Laboratories"/>
        </authorList>
    </citation>
    <scope>NUCLEOTIDE SEQUENCE [LARGE SCALE GENOMIC DNA]</scope>
    <source>
        <strain evidence="10">Soil9</strain>
    </source>
</reference>
<dbReference type="Pfam" id="PF00528">
    <property type="entry name" value="BPD_transp_1"/>
    <property type="match status" value="1"/>
</dbReference>
<evidence type="ECO:0000256" key="8">
    <source>
        <dbReference type="RuleBase" id="RU363032"/>
    </source>
</evidence>
<dbReference type="GO" id="GO:0005886">
    <property type="term" value="C:plasma membrane"/>
    <property type="evidence" value="ECO:0007669"/>
    <property type="project" value="UniProtKB-SubCell"/>
</dbReference>
<dbReference type="AlphaFoldDB" id="A0A6P2CPP4"/>
<keyword evidence="3" id="KW-1003">Cell membrane</keyword>
<accession>A0A6P2CPP4</accession>
<name>A0A6P2CPP4_9BACT</name>
<evidence type="ECO:0000256" key="6">
    <source>
        <dbReference type="ARBA" id="ARBA00022989"/>
    </source>
</evidence>
<dbReference type="SUPFAM" id="SSF161098">
    <property type="entry name" value="MetI-like"/>
    <property type="match status" value="1"/>
</dbReference>
<feature type="transmembrane region" description="Helical" evidence="8">
    <location>
        <begin position="135"/>
        <end position="154"/>
    </location>
</feature>
<sequence>MLNRVSSSIWLLGRVLGGFTLLALVAPFVCAVWMSFAPGELLEPPTEEWSVRWYREFFGSAKWTRALRTSAEVAVISVAGSLVGGLGLAVAVTRFHFCGRNLLSSAVLLPMFVPTVVLAMGLLPLVMLAGLQGRAYSLAAAHSLVSLPVVFLLLRNALTGADPDLERAARGLGAGPWTAFRRVTLPLIAPAVLAGAIIAFILSVNEFTFAVFLGTPRARTLPAALWPEARDKDTPLLAAASCVTVLFTLTGMWITARILRRL</sequence>